<dbReference type="RefSeq" id="WP_320688376.1">
    <property type="nucleotide sequence ID" value="NZ_JAXBLV010000205.1"/>
</dbReference>
<accession>A0ABU5F382</accession>
<gene>
    <name evidence="1" type="ORF">R5W23_003469</name>
</gene>
<keyword evidence="2" id="KW-1185">Reference proteome</keyword>
<proteinExistence type="predicted"/>
<evidence type="ECO:0000313" key="2">
    <source>
        <dbReference type="Proteomes" id="UP001272242"/>
    </source>
</evidence>
<comment type="caution">
    <text evidence="1">The sequence shown here is derived from an EMBL/GenBank/DDBJ whole genome shotgun (WGS) entry which is preliminary data.</text>
</comment>
<name>A0ABU5F382_9BACT</name>
<dbReference type="Proteomes" id="UP001272242">
    <property type="component" value="Unassembled WGS sequence"/>
</dbReference>
<dbReference type="EMBL" id="JAXBLV010000205">
    <property type="protein sequence ID" value="MDY3562038.1"/>
    <property type="molecule type" value="Genomic_DNA"/>
</dbReference>
<protein>
    <submittedName>
        <fullName evidence="1">Uncharacterized protein</fullName>
    </submittedName>
</protein>
<evidence type="ECO:0000313" key="1">
    <source>
        <dbReference type="EMBL" id="MDY3562038.1"/>
    </source>
</evidence>
<reference evidence="2" key="1">
    <citation type="journal article" date="2023" name="Mar. Drugs">
        <title>Gemmata algarum, a Novel Planctomycete Isolated from an Algal Mat, Displays Antimicrobial Activity.</title>
        <authorList>
            <person name="Kumar G."/>
            <person name="Kallscheuer N."/>
            <person name="Kashif M."/>
            <person name="Ahamad S."/>
            <person name="Jagadeeshwari U."/>
            <person name="Pannikurungottu S."/>
            <person name="Haufschild T."/>
            <person name="Kabuu M."/>
            <person name="Sasikala C."/>
            <person name="Jogler C."/>
            <person name="Ramana C."/>
        </authorList>
    </citation>
    <scope>NUCLEOTIDE SEQUENCE [LARGE SCALE GENOMIC DNA]</scope>
    <source>
        <strain evidence="2">JC673</strain>
    </source>
</reference>
<sequence>MSATFSAVFETAVPPHGTLGGDNPQLLRTRESLDRLATKNGLPSLLAFESYAPEDVAGLMDDERLAELPPAVWFPAAAGVAAVNALYEYLESHPGAFSRPAEVMAELSNLGDELEAADRAGVRFRLAVVM</sequence>
<organism evidence="1 2">
    <name type="scientific">Gemmata algarum</name>
    <dbReference type="NCBI Taxonomy" id="2975278"/>
    <lineage>
        <taxon>Bacteria</taxon>
        <taxon>Pseudomonadati</taxon>
        <taxon>Planctomycetota</taxon>
        <taxon>Planctomycetia</taxon>
        <taxon>Gemmatales</taxon>
        <taxon>Gemmataceae</taxon>
        <taxon>Gemmata</taxon>
    </lineage>
</organism>